<gene>
    <name evidence="2" type="ORF">LBU54_14890</name>
</gene>
<proteinExistence type="predicted"/>
<keyword evidence="1" id="KW-0472">Membrane</keyword>
<dbReference type="Proteomes" id="UP001198901">
    <property type="component" value="Unassembled WGS sequence"/>
</dbReference>
<sequence length="234" mass="27033">MTKSKYYKYAHIYLALGLVVVLIGFSKTYFNRLGEFSFSHHLHGISATLWMILLIIQPYLFQKGKLKTHRFLGWSSLVLVPLIIIGGVIMMKMMIQGQANYPPNIVYTLAFIDVCTLLGFASLYILALYFRKNLMLHSRFMVSTIFGPLVPALTRLFLIVLGVASNFTDALTYSYASIELVLLIIIWKERSAKEIKSTYVPFLIYILVQHILIYYVDDWNWWETLMNGFANYSP</sequence>
<keyword evidence="1" id="KW-1133">Transmembrane helix</keyword>
<organism evidence="2 3">
    <name type="scientific">Winogradskyella alexanderae</name>
    <dbReference type="NCBI Taxonomy" id="2877123"/>
    <lineage>
        <taxon>Bacteria</taxon>
        <taxon>Pseudomonadati</taxon>
        <taxon>Bacteroidota</taxon>
        <taxon>Flavobacteriia</taxon>
        <taxon>Flavobacteriales</taxon>
        <taxon>Flavobacteriaceae</taxon>
        <taxon>Winogradskyella</taxon>
    </lineage>
</organism>
<feature type="transmembrane region" description="Helical" evidence="1">
    <location>
        <begin position="199"/>
        <end position="216"/>
    </location>
</feature>
<feature type="transmembrane region" description="Helical" evidence="1">
    <location>
        <begin position="142"/>
        <end position="164"/>
    </location>
</feature>
<evidence type="ECO:0000256" key="1">
    <source>
        <dbReference type="SAM" id="Phobius"/>
    </source>
</evidence>
<dbReference type="EMBL" id="JAIUJR010000015">
    <property type="protein sequence ID" value="MCA0133881.1"/>
    <property type="molecule type" value="Genomic_DNA"/>
</dbReference>
<feature type="transmembrane region" description="Helical" evidence="1">
    <location>
        <begin position="42"/>
        <end position="60"/>
    </location>
</feature>
<evidence type="ECO:0000313" key="2">
    <source>
        <dbReference type="EMBL" id="MCA0133881.1"/>
    </source>
</evidence>
<protein>
    <recommendedName>
        <fullName evidence="4">DUF2306 domain-containing protein</fullName>
    </recommendedName>
</protein>
<keyword evidence="1" id="KW-0812">Transmembrane</keyword>
<feature type="transmembrane region" description="Helical" evidence="1">
    <location>
        <begin position="105"/>
        <end position="130"/>
    </location>
</feature>
<feature type="transmembrane region" description="Helical" evidence="1">
    <location>
        <begin position="12"/>
        <end position="30"/>
    </location>
</feature>
<feature type="transmembrane region" description="Helical" evidence="1">
    <location>
        <begin position="72"/>
        <end position="93"/>
    </location>
</feature>
<evidence type="ECO:0000313" key="3">
    <source>
        <dbReference type="Proteomes" id="UP001198901"/>
    </source>
</evidence>
<dbReference type="RefSeq" id="WP_224531861.1">
    <property type="nucleotide sequence ID" value="NZ_JAIUJR010000015.1"/>
</dbReference>
<accession>A0ABS7XY10</accession>
<feature type="transmembrane region" description="Helical" evidence="1">
    <location>
        <begin position="170"/>
        <end position="187"/>
    </location>
</feature>
<evidence type="ECO:0008006" key="4">
    <source>
        <dbReference type="Google" id="ProtNLM"/>
    </source>
</evidence>
<reference evidence="3" key="1">
    <citation type="submission" date="2023-07" db="EMBL/GenBank/DDBJ databases">
        <authorList>
            <person name="Yue Y."/>
        </authorList>
    </citation>
    <scope>NUCLEOTIDE SEQUENCE [LARGE SCALE GENOMIC DNA]</scope>
    <source>
        <strain evidence="3">D23</strain>
    </source>
</reference>
<keyword evidence="3" id="KW-1185">Reference proteome</keyword>
<name>A0ABS7XY10_9FLAO</name>
<comment type="caution">
    <text evidence="2">The sequence shown here is derived from an EMBL/GenBank/DDBJ whole genome shotgun (WGS) entry which is preliminary data.</text>
</comment>